<keyword evidence="2" id="KW-0732">Signal</keyword>
<dbReference type="EMBL" id="JELY01002879">
    <property type="protein sequence ID" value="KYF51332.1"/>
    <property type="molecule type" value="Genomic_DNA"/>
</dbReference>
<feature type="region of interest" description="Disordered" evidence="1">
    <location>
        <begin position="438"/>
        <end position="475"/>
    </location>
</feature>
<dbReference type="InterPro" id="IPR017868">
    <property type="entry name" value="Filamin/ABP280_repeat-like"/>
</dbReference>
<dbReference type="PROSITE" id="PS50194">
    <property type="entry name" value="FILAMIN_REPEAT"/>
    <property type="match status" value="1"/>
</dbReference>
<evidence type="ECO:0000256" key="1">
    <source>
        <dbReference type="SAM" id="MobiDB-lite"/>
    </source>
</evidence>
<gene>
    <name evidence="3" type="ORF">BE08_25595</name>
</gene>
<organism evidence="3 4">
    <name type="scientific">Sorangium cellulosum</name>
    <name type="common">Polyangium cellulosum</name>
    <dbReference type="NCBI Taxonomy" id="56"/>
    <lineage>
        <taxon>Bacteria</taxon>
        <taxon>Pseudomonadati</taxon>
        <taxon>Myxococcota</taxon>
        <taxon>Polyangia</taxon>
        <taxon>Polyangiales</taxon>
        <taxon>Polyangiaceae</taxon>
        <taxon>Sorangium</taxon>
    </lineage>
</organism>
<dbReference type="AlphaFoldDB" id="A0A150P6L5"/>
<proteinExistence type="predicted"/>
<feature type="signal peptide" evidence="2">
    <location>
        <begin position="1"/>
        <end position="22"/>
    </location>
</feature>
<evidence type="ECO:0000313" key="4">
    <source>
        <dbReference type="Proteomes" id="UP000075420"/>
    </source>
</evidence>
<evidence type="ECO:0000256" key="2">
    <source>
        <dbReference type="SAM" id="SignalP"/>
    </source>
</evidence>
<feature type="chain" id="PRO_5007565691" description="Secreted protein" evidence="2">
    <location>
        <begin position="23"/>
        <end position="475"/>
    </location>
</feature>
<dbReference type="SUPFAM" id="SSF63829">
    <property type="entry name" value="Calcium-dependent phosphotriesterase"/>
    <property type="match status" value="1"/>
</dbReference>
<comment type="caution">
    <text evidence="3">The sequence shown here is derived from an EMBL/GenBank/DDBJ whole genome shotgun (WGS) entry which is preliminary data.</text>
</comment>
<dbReference type="Proteomes" id="UP000075420">
    <property type="component" value="Unassembled WGS sequence"/>
</dbReference>
<name>A0A150P6L5_SORCE</name>
<reference evidence="3 4" key="1">
    <citation type="submission" date="2014-02" db="EMBL/GenBank/DDBJ databases">
        <title>The small core and large imbalanced accessory genome model reveals a collaborative survival strategy of Sorangium cellulosum strains in nature.</title>
        <authorList>
            <person name="Han K."/>
            <person name="Peng R."/>
            <person name="Blom J."/>
            <person name="Li Y.-Z."/>
        </authorList>
    </citation>
    <scope>NUCLEOTIDE SEQUENCE [LARGE SCALE GENOMIC DNA]</scope>
    <source>
        <strain evidence="3 4">So0157-25</strain>
    </source>
</reference>
<evidence type="ECO:0000313" key="3">
    <source>
        <dbReference type="EMBL" id="KYF51332.1"/>
    </source>
</evidence>
<evidence type="ECO:0008006" key="5">
    <source>
        <dbReference type="Google" id="ProtNLM"/>
    </source>
</evidence>
<protein>
    <recommendedName>
        <fullName evidence="5">Secreted protein</fullName>
    </recommendedName>
</protein>
<sequence length="475" mass="51586">MQAYRRYVGTAIAFVLSLSAQAADAAVTVRIVEPSNAFIESDTIPVRVAASSPDDIYYVEAEFEGLVIELTPTEDGYFEGSFDLGELGGDLPYGPHVVTVDAYSTFSEWASAQRTLHRYAPPTVGWNVLPNDTLTHGWRFDAKCIPTPPYECTSLVARFVSAEGNTTLGGQPPPPSESSVPGRRYIKERQSSTGWYEIPSGRTYTITIEASDGVGPTITRTVGPVHVDRSRRLTVVERAPGAILDFDATRLLVLDHRGRIGIVDRATAAVRWMGTISQDAAPLSTVYGALTPSGAVYQTTNGYIFSWSDGTRQSVARTARLDAVNGDTVVFTMTDDDRGFAHSLSTGTDTLLWSSPGSRSPFQADITDSGEIYYGTYEGASIVGPGGALLGDHEGNLQRPITDGTLAAAHHRRDARRRPVVGRAHELELPVHGGWRRGVPRRLDHGQLGRAARARGPRRLPEERWRRQPGVAADP</sequence>
<accession>A0A150P6L5</accession>